<comment type="caution">
    <text evidence="1">The sequence shown here is derived from an EMBL/GenBank/DDBJ whole genome shotgun (WGS) entry which is preliminary data.</text>
</comment>
<dbReference type="Proteomes" id="UP001153678">
    <property type="component" value="Unassembled WGS sequence"/>
</dbReference>
<dbReference type="OrthoDB" id="25620at2759"/>
<dbReference type="AlphaFoldDB" id="A0A9W4WSC8"/>
<protein>
    <submittedName>
        <fullName evidence="1">9229_t:CDS:1</fullName>
    </submittedName>
</protein>
<feature type="non-terminal residue" evidence="1">
    <location>
        <position position="1"/>
    </location>
</feature>
<reference evidence="1" key="1">
    <citation type="submission" date="2022-08" db="EMBL/GenBank/DDBJ databases">
        <authorList>
            <person name="Kallberg Y."/>
            <person name="Tangrot J."/>
            <person name="Rosling A."/>
        </authorList>
    </citation>
    <scope>NUCLEOTIDE SEQUENCE</scope>
    <source>
        <strain evidence="1">Wild A</strain>
    </source>
</reference>
<dbReference type="EMBL" id="CAMKVN010001322">
    <property type="protein sequence ID" value="CAI2175183.1"/>
    <property type="molecule type" value="Genomic_DNA"/>
</dbReference>
<proteinExistence type="predicted"/>
<sequence>YKDVKRDTLGIAHKEKSAVCCKNGYGPFFGDIDIYFIGNGCHSAPNSYPNIGKPNKFVIDDYEVFQEFMIKTYVIERK</sequence>
<accession>A0A9W4WSC8</accession>
<gene>
    <name evidence="1" type="ORF">FWILDA_LOCUS6965</name>
</gene>
<evidence type="ECO:0000313" key="2">
    <source>
        <dbReference type="Proteomes" id="UP001153678"/>
    </source>
</evidence>
<keyword evidence="2" id="KW-1185">Reference proteome</keyword>
<organism evidence="1 2">
    <name type="scientific">Funneliformis geosporum</name>
    <dbReference type="NCBI Taxonomy" id="1117311"/>
    <lineage>
        <taxon>Eukaryota</taxon>
        <taxon>Fungi</taxon>
        <taxon>Fungi incertae sedis</taxon>
        <taxon>Mucoromycota</taxon>
        <taxon>Glomeromycotina</taxon>
        <taxon>Glomeromycetes</taxon>
        <taxon>Glomerales</taxon>
        <taxon>Glomeraceae</taxon>
        <taxon>Funneliformis</taxon>
    </lineage>
</organism>
<evidence type="ECO:0000313" key="1">
    <source>
        <dbReference type="EMBL" id="CAI2175183.1"/>
    </source>
</evidence>
<name>A0A9W4WSC8_9GLOM</name>